<dbReference type="GO" id="GO:0006526">
    <property type="term" value="P:L-arginine biosynthetic process"/>
    <property type="evidence" value="ECO:0007669"/>
    <property type="project" value="UniProtKB-UniRule"/>
</dbReference>
<keyword evidence="5 7" id="KW-0560">Oxidoreductase</keyword>
<gene>
    <name evidence="7" type="primary">argC</name>
    <name evidence="10" type="ORF">GTO89_03300</name>
</gene>
<name>A0A845L8Z1_HELGE</name>
<evidence type="ECO:0000256" key="6">
    <source>
        <dbReference type="ARBA" id="ARBA00050557"/>
    </source>
</evidence>
<dbReference type="PANTHER" id="PTHR32338:SF10">
    <property type="entry name" value="N-ACETYL-GAMMA-GLUTAMYL-PHOSPHATE REDUCTASE, CHLOROPLASTIC-RELATED"/>
    <property type="match status" value="1"/>
</dbReference>
<organism evidence="10 11">
    <name type="scientific">Heliomicrobium gestii</name>
    <name type="common">Heliobacterium gestii</name>
    <dbReference type="NCBI Taxonomy" id="2699"/>
    <lineage>
        <taxon>Bacteria</taxon>
        <taxon>Bacillati</taxon>
        <taxon>Bacillota</taxon>
        <taxon>Clostridia</taxon>
        <taxon>Eubacteriales</taxon>
        <taxon>Heliobacteriaceae</taxon>
        <taxon>Heliomicrobium</taxon>
    </lineage>
</organism>
<dbReference type="CDD" id="cd17895">
    <property type="entry name" value="AGPR_1_N"/>
    <property type="match status" value="1"/>
</dbReference>
<evidence type="ECO:0000256" key="3">
    <source>
        <dbReference type="ARBA" id="ARBA00022605"/>
    </source>
</evidence>
<dbReference type="NCBIfam" id="TIGR01850">
    <property type="entry name" value="argC"/>
    <property type="match status" value="1"/>
</dbReference>
<dbReference type="InterPro" id="IPR036291">
    <property type="entry name" value="NAD(P)-bd_dom_sf"/>
</dbReference>
<evidence type="ECO:0000256" key="1">
    <source>
        <dbReference type="ARBA" id="ARBA00004862"/>
    </source>
</evidence>
<dbReference type="SMART" id="SM00859">
    <property type="entry name" value="Semialdhyde_dh"/>
    <property type="match status" value="1"/>
</dbReference>
<evidence type="ECO:0000313" key="10">
    <source>
        <dbReference type="EMBL" id="MZP42061.1"/>
    </source>
</evidence>
<feature type="active site" evidence="7 8">
    <location>
        <position position="150"/>
    </location>
</feature>
<dbReference type="Pfam" id="PF01118">
    <property type="entry name" value="Semialdhyde_dh"/>
    <property type="match status" value="1"/>
</dbReference>
<dbReference type="GO" id="GO:0005737">
    <property type="term" value="C:cytoplasm"/>
    <property type="evidence" value="ECO:0007669"/>
    <property type="project" value="UniProtKB-SubCell"/>
</dbReference>
<dbReference type="OrthoDB" id="9801289at2"/>
<dbReference type="InterPro" id="IPR058924">
    <property type="entry name" value="AGPR_dimerisation_dom"/>
</dbReference>
<dbReference type="InterPro" id="IPR000534">
    <property type="entry name" value="Semialdehyde_DH_NAD-bd"/>
</dbReference>
<sequence length="351" mass="38365">MIRAAIVGATGYTGAELVRLLTRHREVELVGLTSRQYADQPYTTVYPHLSGQVDLNCQTQDIDAVTDAADVLFLALPHGLSVPWVAACVGKGKKVVDLGADFRLRRAAVYEQWYRVTHEAPELLAEAVYGLPELKRERIRTARIVANPGCYPTASLLSVAPLCGQGIVREDRLIIDAKSGASGAGRNANVGNLYGEVNENVKAYNVAKHRHNPEIEQEVAERAGLDPDAMAITFTPHLMPMTRGILATVYADLKEGLRPSAEEVRDLYRQFYANEPFIHVMDEGVWPQTKWSYGSNHAFIGLTVEGRTGRIIITTAIDNLVKGASGQAIQNMNLLFGLPETTGLEAAGIYP</sequence>
<comment type="function">
    <text evidence="7">Catalyzes the NADPH-dependent reduction of N-acetyl-5-glutamyl phosphate to yield N-acetyl-L-glutamate 5-semialdehyde.</text>
</comment>
<evidence type="ECO:0000259" key="9">
    <source>
        <dbReference type="SMART" id="SM00859"/>
    </source>
</evidence>
<keyword evidence="11" id="KW-1185">Reference proteome</keyword>
<reference evidence="10 11" key="1">
    <citation type="submission" date="2020-01" db="EMBL/GenBank/DDBJ databases">
        <title>Whole genome sequence of Heliobacterium gestii DSM 11169.</title>
        <authorList>
            <person name="Kyndt J.A."/>
            <person name="Meyer T.E."/>
        </authorList>
    </citation>
    <scope>NUCLEOTIDE SEQUENCE [LARGE SCALE GENOMIC DNA]</scope>
    <source>
        <strain evidence="10 11">DSM 11169</strain>
    </source>
</reference>
<keyword evidence="2 7" id="KW-0055">Arginine biosynthesis</keyword>
<feature type="domain" description="Semialdehyde dehydrogenase NAD-binding" evidence="9">
    <location>
        <begin position="3"/>
        <end position="142"/>
    </location>
</feature>
<dbReference type="RefSeq" id="WP_161260641.1">
    <property type="nucleotide sequence ID" value="NZ_JAFBDC010000002.1"/>
</dbReference>
<keyword evidence="7" id="KW-0963">Cytoplasm</keyword>
<dbReference type="EC" id="1.2.1.38" evidence="7"/>
<dbReference type="Proteomes" id="UP000471031">
    <property type="component" value="Unassembled WGS sequence"/>
</dbReference>
<comment type="subcellular location">
    <subcellularLocation>
        <location evidence="7">Cytoplasm</location>
    </subcellularLocation>
</comment>
<evidence type="ECO:0000256" key="8">
    <source>
        <dbReference type="PROSITE-ProRule" id="PRU10010"/>
    </source>
</evidence>
<evidence type="ECO:0000256" key="2">
    <source>
        <dbReference type="ARBA" id="ARBA00022571"/>
    </source>
</evidence>
<dbReference type="CDD" id="cd23934">
    <property type="entry name" value="AGPR_1_C"/>
    <property type="match status" value="1"/>
</dbReference>
<comment type="catalytic activity">
    <reaction evidence="6 7">
        <text>N-acetyl-L-glutamate 5-semialdehyde + phosphate + NADP(+) = N-acetyl-L-glutamyl 5-phosphate + NADPH + H(+)</text>
        <dbReference type="Rhea" id="RHEA:21588"/>
        <dbReference type="ChEBI" id="CHEBI:15378"/>
        <dbReference type="ChEBI" id="CHEBI:29123"/>
        <dbReference type="ChEBI" id="CHEBI:43474"/>
        <dbReference type="ChEBI" id="CHEBI:57783"/>
        <dbReference type="ChEBI" id="CHEBI:57936"/>
        <dbReference type="ChEBI" id="CHEBI:58349"/>
        <dbReference type="EC" id="1.2.1.38"/>
    </reaction>
</comment>
<comment type="similarity">
    <text evidence="7">Belongs to the NAGSA dehydrogenase family. Type 1 subfamily.</text>
</comment>
<dbReference type="InterPro" id="IPR050085">
    <property type="entry name" value="AGPR"/>
</dbReference>
<dbReference type="Gene3D" id="3.40.50.720">
    <property type="entry name" value="NAD(P)-binding Rossmann-like Domain"/>
    <property type="match status" value="1"/>
</dbReference>
<dbReference type="UniPathway" id="UPA00068">
    <property type="reaction ID" value="UER00108"/>
</dbReference>
<dbReference type="HAMAP" id="MF_00150">
    <property type="entry name" value="ArgC_type1"/>
    <property type="match status" value="1"/>
</dbReference>
<dbReference type="FunFam" id="3.30.360.10:FF:000014">
    <property type="entry name" value="N-acetyl-gamma-glutamyl-phosphate reductase"/>
    <property type="match status" value="1"/>
</dbReference>
<evidence type="ECO:0000313" key="11">
    <source>
        <dbReference type="Proteomes" id="UP000471031"/>
    </source>
</evidence>
<dbReference type="Pfam" id="PF22698">
    <property type="entry name" value="Semialdhyde_dhC_1"/>
    <property type="match status" value="1"/>
</dbReference>
<comment type="caution">
    <text evidence="10">The sequence shown here is derived from an EMBL/GenBank/DDBJ whole genome shotgun (WGS) entry which is preliminary data.</text>
</comment>
<dbReference type="GO" id="GO:0051287">
    <property type="term" value="F:NAD binding"/>
    <property type="evidence" value="ECO:0007669"/>
    <property type="project" value="InterPro"/>
</dbReference>
<evidence type="ECO:0000256" key="5">
    <source>
        <dbReference type="ARBA" id="ARBA00023002"/>
    </source>
</evidence>
<dbReference type="EMBL" id="WXEX01000002">
    <property type="protein sequence ID" value="MZP42061.1"/>
    <property type="molecule type" value="Genomic_DNA"/>
</dbReference>
<accession>A0A845L8Z1</accession>
<dbReference type="Gene3D" id="3.30.360.10">
    <property type="entry name" value="Dihydrodipicolinate Reductase, domain 2"/>
    <property type="match status" value="1"/>
</dbReference>
<protein>
    <recommendedName>
        <fullName evidence="7">N-acetyl-gamma-glutamyl-phosphate reductase</fullName>
        <shortName evidence="7">AGPR</shortName>
        <ecNumber evidence="7">1.2.1.38</ecNumber>
    </recommendedName>
    <alternativeName>
        <fullName evidence="7">N-acetyl-glutamate semialdehyde dehydrogenase</fullName>
        <shortName evidence="7">NAGSA dehydrogenase</shortName>
    </alternativeName>
</protein>
<proteinExistence type="inferred from homology"/>
<evidence type="ECO:0000256" key="4">
    <source>
        <dbReference type="ARBA" id="ARBA00022857"/>
    </source>
</evidence>
<dbReference type="PANTHER" id="PTHR32338">
    <property type="entry name" value="N-ACETYL-GAMMA-GLUTAMYL-PHOSPHATE REDUCTASE, CHLOROPLASTIC-RELATED-RELATED"/>
    <property type="match status" value="1"/>
</dbReference>
<dbReference type="SUPFAM" id="SSF55347">
    <property type="entry name" value="Glyceraldehyde-3-phosphate dehydrogenase-like, C-terminal domain"/>
    <property type="match status" value="1"/>
</dbReference>
<dbReference type="AlphaFoldDB" id="A0A845L8Z1"/>
<dbReference type="InterPro" id="IPR000706">
    <property type="entry name" value="AGPR_type-1"/>
</dbReference>
<keyword evidence="4 7" id="KW-0521">NADP</keyword>
<dbReference type="PROSITE" id="PS01224">
    <property type="entry name" value="ARGC"/>
    <property type="match status" value="1"/>
</dbReference>
<comment type="pathway">
    <text evidence="1 7">Amino-acid biosynthesis; L-arginine biosynthesis; N(2)-acetyl-L-ornithine from L-glutamate: step 3/4.</text>
</comment>
<keyword evidence="3 7" id="KW-0028">Amino-acid biosynthesis</keyword>
<dbReference type="GO" id="GO:0003942">
    <property type="term" value="F:N-acetyl-gamma-glutamyl-phosphate reductase activity"/>
    <property type="evidence" value="ECO:0007669"/>
    <property type="project" value="UniProtKB-UniRule"/>
</dbReference>
<evidence type="ECO:0000256" key="7">
    <source>
        <dbReference type="HAMAP-Rule" id="MF_00150"/>
    </source>
</evidence>
<dbReference type="GO" id="GO:0070401">
    <property type="term" value="F:NADP+ binding"/>
    <property type="evidence" value="ECO:0007669"/>
    <property type="project" value="InterPro"/>
</dbReference>
<dbReference type="SUPFAM" id="SSF51735">
    <property type="entry name" value="NAD(P)-binding Rossmann-fold domains"/>
    <property type="match status" value="1"/>
</dbReference>
<dbReference type="InterPro" id="IPR023013">
    <property type="entry name" value="AGPR_AS"/>
</dbReference>